<evidence type="ECO:0000313" key="7">
    <source>
        <dbReference type="Proteomes" id="UP001159364"/>
    </source>
</evidence>
<dbReference type="EMBL" id="JAIWQS010000007">
    <property type="protein sequence ID" value="KAJ8760782.1"/>
    <property type="molecule type" value="Genomic_DNA"/>
</dbReference>
<dbReference type="Pfam" id="PF03652">
    <property type="entry name" value="RuvX"/>
    <property type="match status" value="1"/>
</dbReference>
<dbReference type="CDD" id="cd16964">
    <property type="entry name" value="YqgF"/>
    <property type="match status" value="1"/>
</dbReference>
<dbReference type="GO" id="GO:0016787">
    <property type="term" value="F:hydrolase activity"/>
    <property type="evidence" value="ECO:0007669"/>
    <property type="project" value="UniProtKB-KW"/>
</dbReference>
<evidence type="ECO:0000259" key="5">
    <source>
        <dbReference type="SMART" id="SM00732"/>
    </source>
</evidence>
<dbReference type="GO" id="GO:0004518">
    <property type="term" value="F:nuclease activity"/>
    <property type="evidence" value="ECO:0007669"/>
    <property type="project" value="UniProtKB-KW"/>
</dbReference>
<protein>
    <recommendedName>
        <fullName evidence="5">YqgF/RNase H-like domain-containing protein</fullName>
    </recommendedName>
</protein>
<feature type="domain" description="YqgF/RNase H-like" evidence="5">
    <location>
        <begin position="22"/>
        <end position="126"/>
    </location>
</feature>
<accession>A0AAV8T204</accession>
<dbReference type="PANTHER" id="PTHR33317:SF1">
    <property type="entry name" value="POLYNUCLEOTIDYL TRANSFERASE, RIBONUCLEASE H-LIKE SUPERFAMILY PROTEIN"/>
    <property type="match status" value="1"/>
</dbReference>
<evidence type="ECO:0000256" key="2">
    <source>
        <dbReference type="ARBA" id="ARBA00022517"/>
    </source>
</evidence>
<dbReference type="Proteomes" id="UP001159364">
    <property type="component" value="Linkage Group LG07"/>
</dbReference>
<proteinExistence type="inferred from homology"/>
<dbReference type="Gene3D" id="3.30.420.140">
    <property type="entry name" value="YqgF/RNase H-like domain"/>
    <property type="match status" value="1"/>
</dbReference>
<keyword evidence="4" id="KW-0378">Hydrolase</keyword>
<dbReference type="InterPro" id="IPR006641">
    <property type="entry name" value="YqgF/RNaseH-like_dom"/>
</dbReference>
<evidence type="ECO:0000256" key="4">
    <source>
        <dbReference type="ARBA" id="ARBA00022801"/>
    </source>
</evidence>
<dbReference type="GO" id="GO:0000967">
    <property type="term" value="P:rRNA 5'-end processing"/>
    <property type="evidence" value="ECO:0007669"/>
    <property type="project" value="TreeGrafter"/>
</dbReference>
<evidence type="ECO:0000256" key="1">
    <source>
        <dbReference type="ARBA" id="ARBA00022490"/>
    </source>
</evidence>
<dbReference type="AlphaFoldDB" id="A0AAV8T204"/>
<name>A0AAV8T204_9ROSI</name>
<reference evidence="6 7" key="1">
    <citation type="submission" date="2021-09" db="EMBL/GenBank/DDBJ databases">
        <title>Genomic insights and catalytic innovation underlie evolution of tropane alkaloids biosynthesis.</title>
        <authorList>
            <person name="Wang Y.-J."/>
            <person name="Tian T."/>
            <person name="Huang J.-P."/>
            <person name="Huang S.-X."/>
        </authorList>
    </citation>
    <scope>NUCLEOTIDE SEQUENCE [LARGE SCALE GENOMIC DNA]</scope>
    <source>
        <strain evidence="6">KIB-2018</strain>
        <tissue evidence="6">Leaf</tissue>
    </source>
</reference>
<dbReference type="HAMAP" id="MF_00651">
    <property type="entry name" value="Nuclease_YqgF"/>
    <property type="match status" value="1"/>
</dbReference>
<dbReference type="SUPFAM" id="SSF53098">
    <property type="entry name" value="Ribonuclease H-like"/>
    <property type="match status" value="1"/>
</dbReference>
<evidence type="ECO:0000313" key="6">
    <source>
        <dbReference type="EMBL" id="KAJ8760782.1"/>
    </source>
</evidence>
<keyword evidence="7" id="KW-1185">Reference proteome</keyword>
<dbReference type="FunFam" id="3.30.420.140:FF:000008">
    <property type="entry name" value="Putative pre-16S rRNA nuclease"/>
    <property type="match status" value="1"/>
</dbReference>
<gene>
    <name evidence="6" type="ORF">K2173_021820</name>
</gene>
<dbReference type="PANTHER" id="PTHR33317">
    <property type="entry name" value="POLYNUCLEOTIDYL TRANSFERASE, RIBONUCLEASE H-LIKE SUPERFAMILY PROTEIN"/>
    <property type="match status" value="1"/>
</dbReference>
<dbReference type="InterPro" id="IPR012337">
    <property type="entry name" value="RNaseH-like_sf"/>
</dbReference>
<dbReference type="InterPro" id="IPR005227">
    <property type="entry name" value="YqgF"/>
</dbReference>
<keyword evidence="1" id="KW-0963">Cytoplasm</keyword>
<evidence type="ECO:0000256" key="3">
    <source>
        <dbReference type="ARBA" id="ARBA00022722"/>
    </source>
</evidence>
<keyword evidence="3" id="KW-0540">Nuclease</keyword>
<dbReference type="InterPro" id="IPR037027">
    <property type="entry name" value="YqgF/RNaseH-like_dom_sf"/>
</dbReference>
<comment type="caution">
    <text evidence="6">The sequence shown here is derived from an EMBL/GenBank/DDBJ whole genome shotgun (WGS) entry which is preliminary data.</text>
</comment>
<organism evidence="6 7">
    <name type="scientific">Erythroxylum novogranatense</name>
    <dbReference type="NCBI Taxonomy" id="1862640"/>
    <lineage>
        <taxon>Eukaryota</taxon>
        <taxon>Viridiplantae</taxon>
        <taxon>Streptophyta</taxon>
        <taxon>Embryophyta</taxon>
        <taxon>Tracheophyta</taxon>
        <taxon>Spermatophyta</taxon>
        <taxon>Magnoliopsida</taxon>
        <taxon>eudicotyledons</taxon>
        <taxon>Gunneridae</taxon>
        <taxon>Pentapetalae</taxon>
        <taxon>rosids</taxon>
        <taxon>fabids</taxon>
        <taxon>Malpighiales</taxon>
        <taxon>Erythroxylaceae</taxon>
        <taxon>Erythroxylum</taxon>
    </lineage>
</organism>
<dbReference type="SMART" id="SM00732">
    <property type="entry name" value="YqgFc"/>
    <property type="match status" value="1"/>
</dbReference>
<sequence>MKCMKPLALLNDLLKSNVLGKGRLLSLDVGDKYVGLAISDPYYKIASPLSVLVRSSSNIELMAADFEVLVSKLSLVGFVVGYPFHRLKPSPDALQVKLLIDNLSQTGKLQGVKYTYWNESFTSKIEETMLKPLNLPQVQMKSIIDKFAAVAILQGYLDFMNKNLKLEPRD</sequence>
<keyword evidence="2" id="KW-0690">Ribosome biogenesis</keyword>